<dbReference type="Gene3D" id="3.40.50.1470">
    <property type="entry name" value="Peptidyl-tRNA hydrolase"/>
    <property type="match status" value="1"/>
</dbReference>
<dbReference type="AlphaFoldDB" id="A0A804Q3K1"/>
<reference evidence="1" key="2">
    <citation type="submission" date="2019-07" db="EMBL/GenBank/DDBJ databases">
        <authorList>
            <person name="Seetharam A."/>
            <person name="Woodhouse M."/>
            <person name="Cannon E."/>
        </authorList>
    </citation>
    <scope>NUCLEOTIDE SEQUENCE [LARGE SCALE GENOMIC DNA]</scope>
    <source>
        <strain evidence="1">cv. B73</strain>
    </source>
</reference>
<dbReference type="GO" id="GO:0004045">
    <property type="term" value="F:peptidyl-tRNA hydrolase activity"/>
    <property type="evidence" value="ECO:0007669"/>
    <property type="project" value="InterPro"/>
</dbReference>
<organism evidence="1 2">
    <name type="scientific">Zea mays</name>
    <name type="common">Maize</name>
    <dbReference type="NCBI Taxonomy" id="4577"/>
    <lineage>
        <taxon>Eukaryota</taxon>
        <taxon>Viridiplantae</taxon>
        <taxon>Streptophyta</taxon>
        <taxon>Embryophyta</taxon>
        <taxon>Tracheophyta</taxon>
        <taxon>Spermatophyta</taxon>
        <taxon>Magnoliopsida</taxon>
        <taxon>Liliopsida</taxon>
        <taxon>Poales</taxon>
        <taxon>Poaceae</taxon>
        <taxon>PACMAD clade</taxon>
        <taxon>Panicoideae</taxon>
        <taxon>Andropogonodae</taxon>
        <taxon>Andropogoneae</taxon>
        <taxon>Tripsacinae</taxon>
        <taxon>Zea</taxon>
    </lineage>
</organism>
<evidence type="ECO:0000313" key="1">
    <source>
        <dbReference type="EnsemblPlants" id="Zm00001eb294780_P004"/>
    </source>
</evidence>
<dbReference type="EnsemblPlants" id="Zm00001eb294780_T004">
    <property type="protein sequence ID" value="Zm00001eb294780_P004"/>
    <property type="gene ID" value="Zm00001eb294780"/>
</dbReference>
<keyword evidence="2" id="KW-1185">Reference proteome</keyword>
<dbReference type="InterPro" id="IPR036416">
    <property type="entry name" value="Pept_tRNA_hydro_sf"/>
</dbReference>
<dbReference type="InterPro" id="IPR018171">
    <property type="entry name" value="Pept_tRNA_hydro_CS"/>
</dbReference>
<reference evidence="2" key="1">
    <citation type="journal article" date="2009" name="Science">
        <title>The B73 maize genome: complexity, diversity, and dynamics.</title>
        <authorList>
            <person name="Schnable P.S."/>
            <person name="Ware D."/>
            <person name="Fulton R.S."/>
            <person name="Stein J.C."/>
            <person name="Wei F."/>
            <person name="Pasternak S."/>
            <person name="Liang C."/>
            <person name="Zhang J."/>
            <person name="Fulton L."/>
            <person name="Graves T.A."/>
            <person name="Minx P."/>
            <person name="Reily A.D."/>
            <person name="Courtney L."/>
            <person name="Kruchowski S.S."/>
            <person name="Tomlinson C."/>
            <person name="Strong C."/>
            <person name="Delehaunty K."/>
            <person name="Fronick C."/>
            <person name="Courtney B."/>
            <person name="Rock S.M."/>
            <person name="Belter E."/>
            <person name="Du F."/>
            <person name="Kim K."/>
            <person name="Abbott R.M."/>
            <person name="Cotton M."/>
            <person name="Levy A."/>
            <person name="Marchetto P."/>
            <person name="Ochoa K."/>
            <person name="Jackson S.M."/>
            <person name="Gillam B."/>
            <person name="Chen W."/>
            <person name="Yan L."/>
            <person name="Higginbotham J."/>
            <person name="Cardenas M."/>
            <person name="Waligorski J."/>
            <person name="Applebaum E."/>
            <person name="Phelps L."/>
            <person name="Falcone J."/>
            <person name="Kanchi K."/>
            <person name="Thane T."/>
            <person name="Scimone A."/>
            <person name="Thane N."/>
            <person name="Henke J."/>
            <person name="Wang T."/>
            <person name="Ruppert J."/>
            <person name="Shah N."/>
            <person name="Rotter K."/>
            <person name="Hodges J."/>
            <person name="Ingenthron E."/>
            <person name="Cordes M."/>
            <person name="Kohlberg S."/>
            <person name="Sgro J."/>
            <person name="Delgado B."/>
            <person name="Mead K."/>
            <person name="Chinwalla A."/>
            <person name="Leonard S."/>
            <person name="Crouse K."/>
            <person name="Collura K."/>
            <person name="Kudrna D."/>
            <person name="Currie J."/>
            <person name="He R."/>
            <person name="Angelova A."/>
            <person name="Rajasekar S."/>
            <person name="Mueller T."/>
            <person name="Lomeli R."/>
            <person name="Scara G."/>
            <person name="Ko A."/>
            <person name="Delaney K."/>
            <person name="Wissotski M."/>
            <person name="Lopez G."/>
            <person name="Campos D."/>
            <person name="Braidotti M."/>
            <person name="Ashley E."/>
            <person name="Golser W."/>
            <person name="Kim H."/>
            <person name="Lee S."/>
            <person name="Lin J."/>
            <person name="Dujmic Z."/>
            <person name="Kim W."/>
            <person name="Talag J."/>
            <person name="Zuccolo A."/>
            <person name="Fan C."/>
            <person name="Sebastian A."/>
            <person name="Kramer M."/>
            <person name="Spiegel L."/>
            <person name="Nascimento L."/>
            <person name="Zutavern T."/>
            <person name="Miller B."/>
            <person name="Ambroise C."/>
            <person name="Muller S."/>
            <person name="Spooner W."/>
            <person name="Narechania A."/>
            <person name="Ren L."/>
            <person name="Wei S."/>
            <person name="Kumari S."/>
            <person name="Faga B."/>
            <person name="Levy M.J."/>
            <person name="McMahan L."/>
            <person name="Van Buren P."/>
            <person name="Vaughn M.W."/>
            <person name="Ying K."/>
            <person name="Yeh C.-T."/>
            <person name="Emrich S.J."/>
            <person name="Jia Y."/>
            <person name="Kalyanaraman A."/>
            <person name="Hsia A.-P."/>
            <person name="Barbazuk W.B."/>
            <person name="Baucom R.S."/>
            <person name="Brutnell T.P."/>
            <person name="Carpita N.C."/>
            <person name="Chaparro C."/>
            <person name="Chia J.-M."/>
            <person name="Deragon J.-M."/>
            <person name="Estill J.C."/>
            <person name="Fu Y."/>
            <person name="Jeddeloh J.A."/>
            <person name="Han Y."/>
            <person name="Lee H."/>
            <person name="Li P."/>
            <person name="Lisch D.R."/>
            <person name="Liu S."/>
            <person name="Liu Z."/>
            <person name="Nagel D.H."/>
            <person name="McCann M.C."/>
            <person name="SanMiguel P."/>
            <person name="Myers A.M."/>
            <person name="Nettleton D."/>
            <person name="Nguyen J."/>
            <person name="Penning B.W."/>
            <person name="Ponnala L."/>
            <person name="Schneider K.L."/>
            <person name="Schwartz D.C."/>
            <person name="Sharma A."/>
            <person name="Soderlund C."/>
            <person name="Springer N.M."/>
            <person name="Sun Q."/>
            <person name="Wang H."/>
            <person name="Waterman M."/>
            <person name="Westerman R."/>
            <person name="Wolfgruber T.K."/>
            <person name="Yang L."/>
            <person name="Yu Y."/>
            <person name="Zhang L."/>
            <person name="Zhou S."/>
            <person name="Zhu Q."/>
            <person name="Bennetzen J.L."/>
            <person name="Dawe R.K."/>
            <person name="Jiang J."/>
            <person name="Jiang N."/>
            <person name="Presting G.G."/>
            <person name="Wessler S.R."/>
            <person name="Aluru S."/>
            <person name="Martienssen R.A."/>
            <person name="Clifton S.W."/>
            <person name="McCombie W.R."/>
            <person name="Wing R.A."/>
            <person name="Wilson R.K."/>
        </authorList>
    </citation>
    <scope>NUCLEOTIDE SEQUENCE [LARGE SCALE GENOMIC DNA]</scope>
    <source>
        <strain evidence="2">cv. B73</strain>
    </source>
</reference>
<accession>A0A804Q3K1</accession>
<dbReference type="InterPro" id="IPR001328">
    <property type="entry name" value="Pept_tRNA_hydro"/>
</dbReference>
<dbReference type="Pfam" id="PF01195">
    <property type="entry name" value="Pept_tRNA_hydro"/>
    <property type="match status" value="1"/>
</dbReference>
<proteinExistence type="evidence at protein level"/>
<dbReference type="PANTHER" id="PTHR17224">
    <property type="entry name" value="PEPTIDYL-TRNA HYDROLASE"/>
    <property type="match status" value="1"/>
</dbReference>
<dbReference type="OrthoDB" id="1711136at2759"/>
<dbReference type="Proteomes" id="UP000007305">
    <property type="component" value="Chromosome 6"/>
</dbReference>
<gene>
    <name evidence="1" type="primary">LOC103630687</name>
</gene>
<reference evidence="1" key="3">
    <citation type="submission" date="2021-05" db="UniProtKB">
        <authorList>
            <consortium name="EnsemblPlants"/>
        </authorList>
    </citation>
    <scope>IDENTIFICATION</scope>
    <source>
        <strain evidence="1">cv. B73</strain>
    </source>
</reference>
<name>A0A804Q3K1_MAIZE</name>
<dbReference type="PANTHER" id="PTHR17224:SF5">
    <property type="entry name" value="PEPTIDYL-TRNA HYDROLASE CHLOROPLASTIC"/>
    <property type="match status" value="1"/>
</dbReference>
<evidence type="ECO:0007829" key="3">
    <source>
        <dbReference type="PeptideAtlas" id="A0A804Q3K1"/>
    </source>
</evidence>
<dbReference type="NCBIfam" id="TIGR00447">
    <property type="entry name" value="pth"/>
    <property type="match status" value="1"/>
</dbReference>
<keyword evidence="3" id="KW-1267">Proteomics identification</keyword>
<dbReference type="PROSITE" id="PS01196">
    <property type="entry name" value="PEPT_TRNA_HYDROL_2"/>
    <property type="match status" value="1"/>
</dbReference>
<sequence length="128" mass="14600">MQVVGQLVSYFKIPLNQLVVIYDDLDLPFAKLRLLPKGGHGGHNGMRSIVDHLNQSRDFGRLRIGIGRPPEELGAINFVLRSFTKQEKEELEVTFQRSLQAVRIMVREGFNKSAQFVNTPQPPEMLNR</sequence>
<dbReference type="SUPFAM" id="SSF53178">
    <property type="entry name" value="Peptidyl-tRNA hydrolase-like"/>
    <property type="match status" value="1"/>
</dbReference>
<protein>
    <submittedName>
        <fullName evidence="1">Uncharacterized protein</fullName>
    </submittedName>
</protein>
<evidence type="ECO:0000313" key="2">
    <source>
        <dbReference type="Proteomes" id="UP000007305"/>
    </source>
</evidence>
<dbReference type="Gramene" id="Zm00001eb294780_T004">
    <property type="protein sequence ID" value="Zm00001eb294780_P004"/>
    <property type="gene ID" value="Zm00001eb294780"/>
</dbReference>